<dbReference type="Gene3D" id="1.10.3720.10">
    <property type="entry name" value="MetI-like"/>
    <property type="match status" value="1"/>
</dbReference>
<dbReference type="PANTHER" id="PTHR43376">
    <property type="entry name" value="OLIGOPEPTIDE TRANSPORT SYSTEM PERMEASE PROTEIN"/>
    <property type="match status" value="1"/>
</dbReference>
<feature type="transmembrane region" description="Helical" evidence="5">
    <location>
        <begin position="224"/>
        <end position="250"/>
    </location>
</feature>
<feature type="transmembrane region" description="Helical" evidence="5">
    <location>
        <begin position="166"/>
        <end position="188"/>
    </location>
</feature>
<dbReference type="KEGG" id="vpy:HZI73_21935"/>
<accession>A0A8J8MMU3</accession>
<keyword evidence="4 5" id="KW-0472">Membrane</keyword>
<evidence type="ECO:0000256" key="3">
    <source>
        <dbReference type="ARBA" id="ARBA00022989"/>
    </source>
</evidence>
<name>A0A8J8MMU3_9FIRM</name>
<keyword evidence="8" id="KW-1185">Reference proteome</keyword>
<gene>
    <name evidence="7" type="ORF">HZI73_21935</name>
</gene>
<protein>
    <submittedName>
        <fullName evidence="7">ABC transporter permease</fullName>
    </submittedName>
</protein>
<dbReference type="InterPro" id="IPR000515">
    <property type="entry name" value="MetI-like"/>
</dbReference>
<keyword evidence="5" id="KW-0813">Transport</keyword>
<feature type="transmembrane region" description="Helical" evidence="5">
    <location>
        <begin position="125"/>
        <end position="146"/>
    </location>
</feature>
<dbReference type="GO" id="GO:0055085">
    <property type="term" value="P:transmembrane transport"/>
    <property type="evidence" value="ECO:0007669"/>
    <property type="project" value="InterPro"/>
</dbReference>
<dbReference type="InterPro" id="IPR035906">
    <property type="entry name" value="MetI-like_sf"/>
</dbReference>
<dbReference type="GO" id="GO:0005886">
    <property type="term" value="C:plasma membrane"/>
    <property type="evidence" value="ECO:0007669"/>
    <property type="project" value="UniProtKB-SubCell"/>
</dbReference>
<evidence type="ECO:0000313" key="8">
    <source>
        <dbReference type="Proteomes" id="UP000683246"/>
    </source>
</evidence>
<reference evidence="7" key="1">
    <citation type="submission" date="2020-07" db="EMBL/GenBank/DDBJ databases">
        <title>Vallitalea pronyensis genome.</title>
        <authorList>
            <person name="Postec A."/>
        </authorList>
    </citation>
    <scope>NUCLEOTIDE SEQUENCE</scope>
    <source>
        <strain evidence="7">FatNI3</strain>
    </source>
</reference>
<keyword evidence="2 5" id="KW-0812">Transmembrane</keyword>
<feature type="transmembrane region" description="Helical" evidence="5">
    <location>
        <begin position="270"/>
        <end position="289"/>
    </location>
</feature>
<evidence type="ECO:0000256" key="5">
    <source>
        <dbReference type="RuleBase" id="RU363032"/>
    </source>
</evidence>
<dbReference type="EMBL" id="CP058649">
    <property type="protein sequence ID" value="QUI24797.1"/>
    <property type="molecule type" value="Genomic_DNA"/>
</dbReference>
<dbReference type="Proteomes" id="UP000683246">
    <property type="component" value="Chromosome"/>
</dbReference>
<evidence type="ECO:0000256" key="4">
    <source>
        <dbReference type="ARBA" id="ARBA00023136"/>
    </source>
</evidence>
<evidence type="ECO:0000313" key="7">
    <source>
        <dbReference type="EMBL" id="QUI24797.1"/>
    </source>
</evidence>
<evidence type="ECO:0000256" key="1">
    <source>
        <dbReference type="ARBA" id="ARBA00004141"/>
    </source>
</evidence>
<dbReference type="PANTHER" id="PTHR43376:SF1">
    <property type="entry name" value="OLIGOPEPTIDE TRANSPORT SYSTEM PERMEASE PROTEIN"/>
    <property type="match status" value="1"/>
</dbReference>
<dbReference type="SUPFAM" id="SSF161098">
    <property type="entry name" value="MetI-like"/>
    <property type="match status" value="1"/>
</dbReference>
<dbReference type="CDD" id="cd06261">
    <property type="entry name" value="TM_PBP2"/>
    <property type="match status" value="1"/>
</dbReference>
<dbReference type="PROSITE" id="PS50928">
    <property type="entry name" value="ABC_TM1"/>
    <property type="match status" value="1"/>
</dbReference>
<sequence>MNFLLPRTMGGDPADFIAANNAMGSPEYAELLRAQFGLDQSIFVQYFSYIRELLHGNFGISFTSFPVPVSQIILKALPWTLLIVLTSTLISFGLAWVFGTLAALKKGGKLDTIMVGTAFYVQSTPYFWVAMMIVMVFGYYLDWFPMAHALPAAMGEVSNLQFIGNVFYHAALPILSLVVISFAGRMVVLRSNVLQVFTEDYLVLAQAKGLHRRTILFRYAFRNAFLPSFTGLMLSLGFAVSGAIATELIFSYPGIGLTIMNAILSHDYPIVQGCFAIIAISIITMNFLADLVYPFLDPRVTLD</sequence>
<comment type="similarity">
    <text evidence="5">Belongs to the binding-protein-dependent transport system permease family.</text>
</comment>
<evidence type="ECO:0000259" key="6">
    <source>
        <dbReference type="PROSITE" id="PS50928"/>
    </source>
</evidence>
<dbReference type="Pfam" id="PF00528">
    <property type="entry name" value="BPD_transp_1"/>
    <property type="match status" value="1"/>
</dbReference>
<keyword evidence="3 5" id="KW-1133">Transmembrane helix</keyword>
<comment type="subcellular location">
    <subcellularLocation>
        <location evidence="5">Cell membrane</location>
        <topology evidence="5">Multi-pass membrane protein</topology>
    </subcellularLocation>
    <subcellularLocation>
        <location evidence="1">Membrane</location>
        <topology evidence="1">Multi-pass membrane protein</topology>
    </subcellularLocation>
</comment>
<feature type="transmembrane region" description="Helical" evidence="5">
    <location>
        <begin position="79"/>
        <end position="104"/>
    </location>
</feature>
<feature type="domain" description="ABC transmembrane type-1" evidence="6">
    <location>
        <begin position="77"/>
        <end position="289"/>
    </location>
</feature>
<proteinExistence type="inferred from homology"/>
<dbReference type="AlphaFoldDB" id="A0A8J8MMU3"/>
<evidence type="ECO:0000256" key="2">
    <source>
        <dbReference type="ARBA" id="ARBA00022692"/>
    </source>
</evidence>
<organism evidence="7 8">
    <name type="scientific">Vallitalea pronyensis</name>
    <dbReference type="NCBI Taxonomy" id="1348613"/>
    <lineage>
        <taxon>Bacteria</taxon>
        <taxon>Bacillati</taxon>
        <taxon>Bacillota</taxon>
        <taxon>Clostridia</taxon>
        <taxon>Lachnospirales</taxon>
        <taxon>Vallitaleaceae</taxon>
        <taxon>Vallitalea</taxon>
    </lineage>
</organism>